<dbReference type="PANTHER" id="PTHR43553:SF24">
    <property type="entry name" value="ENERGY-COUPLING FACTOR TRANSPORTER ATP-BINDING PROTEIN ECFA1"/>
    <property type="match status" value="1"/>
</dbReference>
<dbReference type="InterPro" id="IPR003593">
    <property type="entry name" value="AAA+_ATPase"/>
</dbReference>
<evidence type="ECO:0000256" key="6">
    <source>
        <dbReference type="ARBA" id="ARBA00022840"/>
    </source>
</evidence>
<dbReference type="EMBL" id="FOTR01000017">
    <property type="protein sequence ID" value="SFM41730.1"/>
    <property type="molecule type" value="Genomic_DNA"/>
</dbReference>
<keyword evidence="5" id="KW-0547">Nucleotide-binding</keyword>
<evidence type="ECO:0000256" key="7">
    <source>
        <dbReference type="ARBA" id="ARBA00022967"/>
    </source>
</evidence>
<evidence type="ECO:0000256" key="5">
    <source>
        <dbReference type="ARBA" id="ARBA00022741"/>
    </source>
</evidence>
<dbReference type="PROSITE" id="PS50893">
    <property type="entry name" value="ABC_TRANSPORTER_2"/>
    <property type="match status" value="1"/>
</dbReference>
<dbReference type="InterPro" id="IPR050095">
    <property type="entry name" value="ECF_ABC_transporter_ATP-bd"/>
</dbReference>
<dbReference type="Gene3D" id="3.40.50.300">
    <property type="entry name" value="P-loop containing nucleotide triphosphate hydrolases"/>
    <property type="match status" value="1"/>
</dbReference>
<dbReference type="AlphaFoldDB" id="A0A1I4QPU0"/>
<evidence type="ECO:0000256" key="8">
    <source>
        <dbReference type="ARBA" id="ARBA00023136"/>
    </source>
</evidence>
<keyword evidence="11" id="KW-1185">Reference proteome</keyword>
<evidence type="ECO:0000256" key="4">
    <source>
        <dbReference type="ARBA" id="ARBA00022475"/>
    </source>
</evidence>
<dbReference type="GO" id="GO:0015087">
    <property type="term" value="F:cobalt ion transmembrane transporter activity"/>
    <property type="evidence" value="ECO:0007669"/>
    <property type="project" value="UniProtKB-ARBA"/>
</dbReference>
<evidence type="ECO:0000313" key="10">
    <source>
        <dbReference type="EMBL" id="SFM41730.1"/>
    </source>
</evidence>
<evidence type="ECO:0000256" key="3">
    <source>
        <dbReference type="ARBA" id="ARBA00022448"/>
    </source>
</evidence>
<feature type="domain" description="ABC transporter" evidence="9">
    <location>
        <begin position="5"/>
        <end position="239"/>
    </location>
</feature>
<keyword evidence="7" id="KW-1278">Translocase</keyword>
<keyword evidence="6 10" id="KW-0067">ATP-binding</keyword>
<keyword evidence="4" id="KW-1003">Cell membrane</keyword>
<evidence type="ECO:0000256" key="2">
    <source>
        <dbReference type="ARBA" id="ARBA00005417"/>
    </source>
</evidence>
<comment type="subcellular location">
    <subcellularLocation>
        <location evidence="1">Cell membrane</location>
        <topology evidence="1">Peripheral membrane protein</topology>
    </subcellularLocation>
</comment>
<dbReference type="CDD" id="cd03225">
    <property type="entry name" value="ABC_cobalt_CbiO_domain1"/>
    <property type="match status" value="1"/>
</dbReference>
<sequence length="278" mass="31523">MMPAIEFRDVYFRYNEDAPWVLKKFNLKIKANETVAIIGHNGSGKSTIAKLANGLLVPQAGEILINDRKLTTSNVWEIRQKIGMVFQNPENQFVGTTVKDDVAFGLENRGVSRKEMIERIHTSLTEVGMEDYQNHEPHNLSGGQKQRVAIASVMATYPGILLLDEATSMLDPRGRKEILSTINDLKEELEITMVMITHDLHEITLADRVIVMNEGQIYIDTTVDQLFNDHQGLQSIGLSLPLTVELAIELEQYDYQFATYPLDNEEFLEALWTSNLKK</sequence>
<dbReference type="STRING" id="334253.SAMN04487943_11755"/>
<reference evidence="11" key="1">
    <citation type="submission" date="2016-10" db="EMBL/GenBank/DDBJ databases">
        <authorList>
            <person name="Varghese N."/>
            <person name="Submissions S."/>
        </authorList>
    </citation>
    <scope>NUCLEOTIDE SEQUENCE [LARGE SCALE GENOMIC DNA]</scope>
    <source>
        <strain evidence="11">CGMCC 1.4250</strain>
    </source>
</reference>
<dbReference type="FunFam" id="3.40.50.300:FF:000224">
    <property type="entry name" value="Energy-coupling factor transporter ATP-binding protein EcfA"/>
    <property type="match status" value="1"/>
</dbReference>
<evidence type="ECO:0000256" key="1">
    <source>
        <dbReference type="ARBA" id="ARBA00004202"/>
    </source>
</evidence>
<dbReference type="GO" id="GO:0005524">
    <property type="term" value="F:ATP binding"/>
    <property type="evidence" value="ECO:0007669"/>
    <property type="project" value="UniProtKB-KW"/>
</dbReference>
<dbReference type="InterPro" id="IPR027417">
    <property type="entry name" value="P-loop_NTPase"/>
</dbReference>
<dbReference type="SMART" id="SM00382">
    <property type="entry name" value="AAA"/>
    <property type="match status" value="1"/>
</dbReference>
<proteinExistence type="inferred from homology"/>
<dbReference type="NCBIfam" id="NF010167">
    <property type="entry name" value="PRK13648.1"/>
    <property type="match status" value="1"/>
</dbReference>
<name>A0A1I4QPU0_9BACI</name>
<organism evidence="10 11">
    <name type="scientific">Gracilibacillus orientalis</name>
    <dbReference type="NCBI Taxonomy" id="334253"/>
    <lineage>
        <taxon>Bacteria</taxon>
        <taxon>Bacillati</taxon>
        <taxon>Bacillota</taxon>
        <taxon>Bacilli</taxon>
        <taxon>Bacillales</taxon>
        <taxon>Bacillaceae</taxon>
        <taxon>Gracilibacillus</taxon>
    </lineage>
</organism>
<evidence type="ECO:0000313" key="11">
    <source>
        <dbReference type="Proteomes" id="UP000198565"/>
    </source>
</evidence>
<dbReference type="InterPro" id="IPR017871">
    <property type="entry name" value="ABC_transporter-like_CS"/>
</dbReference>
<evidence type="ECO:0000259" key="9">
    <source>
        <dbReference type="PROSITE" id="PS50893"/>
    </source>
</evidence>
<comment type="similarity">
    <text evidence="2">Belongs to the ABC transporter superfamily.</text>
</comment>
<dbReference type="Proteomes" id="UP000198565">
    <property type="component" value="Unassembled WGS sequence"/>
</dbReference>
<dbReference type="InterPro" id="IPR030947">
    <property type="entry name" value="EcfA_1"/>
</dbReference>
<dbReference type="NCBIfam" id="TIGR04520">
    <property type="entry name" value="ECF_ATPase_1"/>
    <property type="match status" value="1"/>
</dbReference>
<keyword evidence="8" id="KW-0472">Membrane</keyword>
<dbReference type="PANTHER" id="PTHR43553">
    <property type="entry name" value="HEAVY METAL TRANSPORTER"/>
    <property type="match status" value="1"/>
</dbReference>
<keyword evidence="3" id="KW-0813">Transport</keyword>
<dbReference type="InterPro" id="IPR015856">
    <property type="entry name" value="ABC_transpr_CbiO/EcfA_su"/>
</dbReference>
<protein>
    <submittedName>
        <fullName evidence="10">Energy-coupling factor transport system ATP-binding protein</fullName>
    </submittedName>
</protein>
<accession>A0A1I4QPU0</accession>
<dbReference type="InterPro" id="IPR003439">
    <property type="entry name" value="ABC_transporter-like_ATP-bd"/>
</dbReference>
<dbReference type="SUPFAM" id="SSF52540">
    <property type="entry name" value="P-loop containing nucleoside triphosphate hydrolases"/>
    <property type="match status" value="1"/>
</dbReference>
<dbReference type="PROSITE" id="PS00211">
    <property type="entry name" value="ABC_TRANSPORTER_1"/>
    <property type="match status" value="1"/>
</dbReference>
<dbReference type="GO" id="GO:0016887">
    <property type="term" value="F:ATP hydrolysis activity"/>
    <property type="evidence" value="ECO:0007669"/>
    <property type="project" value="InterPro"/>
</dbReference>
<dbReference type="GO" id="GO:0043190">
    <property type="term" value="C:ATP-binding cassette (ABC) transporter complex"/>
    <property type="evidence" value="ECO:0007669"/>
    <property type="project" value="TreeGrafter"/>
</dbReference>
<dbReference type="GO" id="GO:0042626">
    <property type="term" value="F:ATPase-coupled transmembrane transporter activity"/>
    <property type="evidence" value="ECO:0007669"/>
    <property type="project" value="TreeGrafter"/>
</dbReference>
<gene>
    <name evidence="10" type="ORF">SAMN04487943_11755</name>
</gene>
<dbReference type="Pfam" id="PF00005">
    <property type="entry name" value="ABC_tran"/>
    <property type="match status" value="1"/>
</dbReference>